<organism evidence="1">
    <name type="scientific">Siphoviridae sp. ct2vX3</name>
    <dbReference type="NCBI Taxonomy" id="2825318"/>
    <lineage>
        <taxon>Viruses</taxon>
        <taxon>Duplodnaviria</taxon>
        <taxon>Heunggongvirae</taxon>
        <taxon>Uroviricota</taxon>
        <taxon>Caudoviricetes</taxon>
    </lineage>
</organism>
<protein>
    <submittedName>
        <fullName evidence="1">Uncharacterized protein</fullName>
    </submittedName>
</protein>
<reference evidence="1" key="1">
    <citation type="journal article" date="2021" name="Proc. Natl. Acad. Sci. U.S.A.">
        <title>A Catalog of Tens of Thousands of Viruses from Human Metagenomes Reveals Hidden Associations with Chronic Diseases.</title>
        <authorList>
            <person name="Tisza M.J."/>
            <person name="Buck C.B."/>
        </authorList>
    </citation>
    <scope>NUCLEOTIDE SEQUENCE</scope>
    <source>
        <strain evidence="1">Ct2vX3</strain>
    </source>
</reference>
<dbReference type="EMBL" id="BK015535">
    <property type="protein sequence ID" value="DAE11613.1"/>
    <property type="molecule type" value="Genomic_DNA"/>
</dbReference>
<evidence type="ECO:0000313" key="1">
    <source>
        <dbReference type="EMBL" id="DAE11613.1"/>
    </source>
</evidence>
<name>A0A8S5PYY8_9CAUD</name>
<sequence length="253" mass="26831">MAASNTTYFPNSTHSCTFGVQSNETEIYDEITIIKVYDGAAGDSAVVAVLSNESQTISFDKNGTPITNAYADAYTVLTVYDGNDVVTSNCVITPTADSTVTGSWDSSNHKYTVSSITASGKVSFKIEYSDPTTNSKKTLYKTFSLVMTQPGADGADAVSYSMSVSALAISKKIADDGTITYSPDKIKLTGYTKVGGGARTEYPCRFTVSVDGGSETNLNNSDNATYEYATNKNFTSLVFKMYAAGGTSTLLDS</sequence>
<proteinExistence type="predicted"/>
<accession>A0A8S5PYY8</accession>